<reference evidence="4 5" key="1">
    <citation type="journal article" date="2015" name="Int. J. Syst. Evol. Microbiol.">
        <title>Erwinia iniecta sp. nov., isolated from Russian wheat aphids (Diuraphis noxia).</title>
        <authorList>
            <person name="Campillo T."/>
            <person name="Luna E."/>
            <person name="Portier P."/>
            <person name="Fischer-Le Saux M."/>
            <person name="Lapitan N."/>
            <person name="Tisserat N.A."/>
            <person name="Leach J.E."/>
        </authorList>
    </citation>
    <scope>NUCLEOTIDE SEQUENCE [LARGE SCALE GENOMIC DNA]</scope>
    <source>
        <strain evidence="2 5">B120</strain>
        <strain evidence="3 4">B149</strain>
    </source>
</reference>
<name>A0A0L7TES4_9GAMM</name>
<dbReference type="Proteomes" id="UP000036851">
    <property type="component" value="Unassembled WGS sequence"/>
</dbReference>
<dbReference type="RefSeq" id="WP_052898455.1">
    <property type="nucleotide sequence ID" value="NZ_JRXE01000007.1"/>
</dbReference>
<accession>A0A0L7TES4</accession>
<keyword evidence="1" id="KW-1133">Transmembrane helix</keyword>
<dbReference type="AlphaFoldDB" id="A0A0L7TES4"/>
<evidence type="ECO:0000313" key="3">
    <source>
        <dbReference type="EMBL" id="KOC93776.1"/>
    </source>
</evidence>
<proteinExistence type="predicted"/>
<evidence type="ECO:0000313" key="5">
    <source>
        <dbReference type="Proteomes" id="UP000037088"/>
    </source>
</evidence>
<organism evidence="3 4">
    <name type="scientific">Winslowiella iniecta</name>
    <dbReference type="NCBI Taxonomy" id="1560201"/>
    <lineage>
        <taxon>Bacteria</taxon>
        <taxon>Pseudomonadati</taxon>
        <taxon>Pseudomonadota</taxon>
        <taxon>Gammaproteobacteria</taxon>
        <taxon>Enterobacterales</taxon>
        <taxon>Erwiniaceae</taxon>
        <taxon>Winslowiella</taxon>
    </lineage>
</organism>
<comment type="caution">
    <text evidence="3">The sequence shown here is derived from an EMBL/GenBank/DDBJ whole genome shotgun (WGS) entry which is preliminary data.</text>
</comment>
<dbReference type="Proteomes" id="UP000037088">
    <property type="component" value="Unassembled WGS sequence"/>
</dbReference>
<gene>
    <name evidence="2" type="ORF">NG42_06480</name>
    <name evidence="3" type="ORF">NG43_08660</name>
</gene>
<sequence length="126" mass="14655">MKITDHQTKVIRTKILNNGFQLEELLSLKKTHKYFKEIHNKKLTRETNFQHSITLIAYNALKSLRDVTLITLILLVLAIYFHKAFILTFTISFSIIALSTLLNAREKGCKLITELKLIKLALRLIF</sequence>
<keyword evidence="5" id="KW-1185">Reference proteome</keyword>
<dbReference type="EMBL" id="JRXE01000007">
    <property type="protein sequence ID" value="KOC91086.1"/>
    <property type="molecule type" value="Genomic_DNA"/>
</dbReference>
<keyword evidence="1" id="KW-0812">Transmembrane</keyword>
<feature type="transmembrane region" description="Helical" evidence="1">
    <location>
        <begin position="63"/>
        <end position="80"/>
    </location>
</feature>
<evidence type="ECO:0000313" key="2">
    <source>
        <dbReference type="EMBL" id="KOC91086.1"/>
    </source>
</evidence>
<keyword evidence="1" id="KW-0472">Membrane</keyword>
<protein>
    <submittedName>
        <fullName evidence="3">Uncharacterized protein</fullName>
    </submittedName>
</protein>
<evidence type="ECO:0000313" key="4">
    <source>
        <dbReference type="Proteomes" id="UP000036851"/>
    </source>
</evidence>
<dbReference type="EMBL" id="JRXF01000011">
    <property type="protein sequence ID" value="KOC93776.1"/>
    <property type="molecule type" value="Genomic_DNA"/>
</dbReference>
<evidence type="ECO:0000256" key="1">
    <source>
        <dbReference type="SAM" id="Phobius"/>
    </source>
</evidence>